<evidence type="ECO:0000259" key="8">
    <source>
        <dbReference type="Pfam" id="PF01182"/>
    </source>
</evidence>
<evidence type="ECO:0000256" key="7">
    <source>
        <dbReference type="RuleBase" id="RU365095"/>
    </source>
</evidence>
<dbReference type="GO" id="GO:0005975">
    <property type="term" value="P:carbohydrate metabolic process"/>
    <property type="evidence" value="ECO:0007669"/>
    <property type="project" value="UniProtKB-UniRule"/>
</dbReference>
<protein>
    <recommendedName>
        <fullName evidence="6 7">6-phosphogluconolactonase</fullName>
        <shortName evidence="7">6PGL</shortName>
        <ecNumber evidence="5 7">3.1.1.31</ecNumber>
    </recommendedName>
</protein>
<evidence type="ECO:0000256" key="6">
    <source>
        <dbReference type="ARBA" id="ARBA00020337"/>
    </source>
</evidence>
<keyword evidence="7 9" id="KW-0378">Hydrolase</keyword>
<evidence type="ECO:0000256" key="5">
    <source>
        <dbReference type="ARBA" id="ARBA00013198"/>
    </source>
</evidence>
<evidence type="ECO:0000256" key="1">
    <source>
        <dbReference type="ARBA" id="ARBA00000832"/>
    </source>
</evidence>
<keyword evidence="10" id="KW-1185">Reference proteome</keyword>
<dbReference type="KEGG" id="rlc:K227x_49390"/>
<dbReference type="Proteomes" id="UP000318538">
    <property type="component" value="Chromosome"/>
</dbReference>
<proteinExistence type="inferred from homology"/>
<evidence type="ECO:0000256" key="4">
    <source>
        <dbReference type="ARBA" id="ARBA00010662"/>
    </source>
</evidence>
<evidence type="ECO:0000313" key="10">
    <source>
        <dbReference type="Proteomes" id="UP000318538"/>
    </source>
</evidence>
<dbReference type="Gene3D" id="3.40.50.1360">
    <property type="match status" value="1"/>
</dbReference>
<dbReference type="AlphaFoldDB" id="A0A517NHB5"/>
<organism evidence="9 10">
    <name type="scientific">Rubripirellula lacrimiformis</name>
    <dbReference type="NCBI Taxonomy" id="1930273"/>
    <lineage>
        <taxon>Bacteria</taxon>
        <taxon>Pseudomonadati</taxon>
        <taxon>Planctomycetota</taxon>
        <taxon>Planctomycetia</taxon>
        <taxon>Pirellulales</taxon>
        <taxon>Pirellulaceae</taxon>
        <taxon>Rubripirellula</taxon>
    </lineage>
</organism>
<dbReference type="NCBIfam" id="TIGR01198">
    <property type="entry name" value="pgl"/>
    <property type="match status" value="1"/>
</dbReference>
<dbReference type="InterPro" id="IPR037171">
    <property type="entry name" value="NagB/RpiA_transferase-like"/>
</dbReference>
<dbReference type="EMBL" id="CP036525">
    <property type="protein sequence ID" value="QDT06529.1"/>
    <property type="molecule type" value="Genomic_DNA"/>
</dbReference>
<dbReference type="EC" id="3.1.1.31" evidence="5 7"/>
<comment type="pathway">
    <text evidence="3 7">Carbohydrate degradation; pentose phosphate pathway; D-ribulose 5-phosphate from D-glucose 6-phosphate (oxidative stage): step 2/3.</text>
</comment>
<dbReference type="Pfam" id="PF01182">
    <property type="entry name" value="Glucosamine_iso"/>
    <property type="match status" value="1"/>
</dbReference>
<comment type="catalytic activity">
    <reaction evidence="1 7">
        <text>6-phospho-D-glucono-1,5-lactone + H2O = 6-phospho-D-gluconate + H(+)</text>
        <dbReference type="Rhea" id="RHEA:12556"/>
        <dbReference type="ChEBI" id="CHEBI:15377"/>
        <dbReference type="ChEBI" id="CHEBI:15378"/>
        <dbReference type="ChEBI" id="CHEBI:57955"/>
        <dbReference type="ChEBI" id="CHEBI:58759"/>
        <dbReference type="EC" id="3.1.1.31"/>
    </reaction>
</comment>
<dbReference type="PANTHER" id="PTHR11054">
    <property type="entry name" value="6-PHOSPHOGLUCONOLACTONASE"/>
    <property type="match status" value="1"/>
</dbReference>
<reference evidence="9 10" key="1">
    <citation type="submission" date="2019-02" db="EMBL/GenBank/DDBJ databases">
        <title>Deep-cultivation of Planctomycetes and their phenomic and genomic characterization uncovers novel biology.</title>
        <authorList>
            <person name="Wiegand S."/>
            <person name="Jogler M."/>
            <person name="Boedeker C."/>
            <person name="Pinto D."/>
            <person name="Vollmers J."/>
            <person name="Rivas-Marin E."/>
            <person name="Kohn T."/>
            <person name="Peeters S.H."/>
            <person name="Heuer A."/>
            <person name="Rast P."/>
            <person name="Oberbeckmann S."/>
            <person name="Bunk B."/>
            <person name="Jeske O."/>
            <person name="Meyerdierks A."/>
            <person name="Storesund J.E."/>
            <person name="Kallscheuer N."/>
            <person name="Luecker S."/>
            <person name="Lage O.M."/>
            <person name="Pohl T."/>
            <person name="Merkel B.J."/>
            <person name="Hornburger P."/>
            <person name="Mueller R.-W."/>
            <person name="Bruemmer F."/>
            <person name="Labrenz M."/>
            <person name="Spormann A.M."/>
            <person name="Op den Camp H."/>
            <person name="Overmann J."/>
            <person name="Amann R."/>
            <person name="Jetten M.S.M."/>
            <person name="Mascher T."/>
            <person name="Medema M.H."/>
            <person name="Devos D.P."/>
            <person name="Kaster A.-K."/>
            <person name="Ovreas L."/>
            <person name="Rohde M."/>
            <person name="Galperin M.Y."/>
            <person name="Jogler C."/>
        </authorList>
    </citation>
    <scope>NUCLEOTIDE SEQUENCE [LARGE SCALE GENOMIC DNA]</scope>
    <source>
        <strain evidence="9 10">K22_7</strain>
    </source>
</reference>
<dbReference type="SUPFAM" id="SSF100950">
    <property type="entry name" value="NagB/RpiA/CoA transferase-like"/>
    <property type="match status" value="1"/>
</dbReference>
<evidence type="ECO:0000313" key="9">
    <source>
        <dbReference type="EMBL" id="QDT06529.1"/>
    </source>
</evidence>
<accession>A0A517NHB5</accession>
<dbReference type="InterPro" id="IPR005900">
    <property type="entry name" value="6-phosphogluconolactonase_DevB"/>
</dbReference>
<dbReference type="CDD" id="cd01400">
    <property type="entry name" value="6PGL"/>
    <property type="match status" value="1"/>
</dbReference>
<sequence length="237" mass="26584">MMVNPLQPYADLDSLHNAAADAFCELVAETLTTSDTFRVSLSGGSTPKRLYEILATRDLPWDRIHWFWGDERNVPRDHDDSNQRMVREAILGPAGVDENYIHPVPVVVEAPADTADQYEQTLRQHFPGDEFPAFDLVLLGMGDDAHTASLFPETDAIDESDRWFVQNWVPKFSSYRYTLTAPAINAGQAIWFLIAGSNKQTAMGQVLGNEQNTRLYPSQLITPTRWFVTADALPQTA</sequence>
<dbReference type="UniPathway" id="UPA00115">
    <property type="reaction ID" value="UER00409"/>
</dbReference>
<dbReference type="GO" id="GO:0006098">
    <property type="term" value="P:pentose-phosphate shunt"/>
    <property type="evidence" value="ECO:0007669"/>
    <property type="project" value="UniProtKB-UniPathway"/>
</dbReference>
<feature type="domain" description="Glucosamine/galactosamine-6-phosphate isomerase" evidence="8">
    <location>
        <begin position="11"/>
        <end position="224"/>
    </location>
</feature>
<dbReference type="InterPro" id="IPR006148">
    <property type="entry name" value="Glc/Gal-6P_isomerase"/>
</dbReference>
<dbReference type="PANTHER" id="PTHR11054:SF0">
    <property type="entry name" value="6-PHOSPHOGLUCONOLACTONASE"/>
    <property type="match status" value="1"/>
</dbReference>
<evidence type="ECO:0000256" key="2">
    <source>
        <dbReference type="ARBA" id="ARBA00002681"/>
    </source>
</evidence>
<dbReference type="InterPro" id="IPR039104">
    <property type="entry name" value="6PGL"/>
</dbReference>
<dbReference type="RefSeq" id="WP_246146084.1">
    <property type="nucleotide sequence ID" value="NZ_CP036525.1"/>
</dbReference>
<evidence type="ECO:0000256" key="3">
    <source>
        <dbReference type="ARBA" id="ARBA00004961"/>
    </source>
</evidence>
<dbReference type="GO" id="GO:0017057">
    <property type="term" value="F:6-phosphogluconolactonase activity"/>
    <property type="evidence" value="ECO:0007669"/>
    <property type="project" value="UniProtKB-UniRule"/>
</dbReference>
<comment type="function">
    <text evidence="2 7">Hydrolysis of 6-phosphogluconolactone to 6-phosphogluconate.</text>
</comment>
<gene>
    <name evidence="9" type="primary">pgl_3</name>
    <name evidence="7" type="synonym">pgl</name>
    <name evidence="9" type="ORF">K227x_49390</name>
</gene>
<comment type="similarity">
    <text evidence="4 7">Belongs to the glucosamine/galactosamine-6-phosphate isomerase family. 6-phosphogluconolactonase subfamily.</text>
</comment>
<name>A0A517NHB5_9BACT</name>